<dbReference type="InterPro" id="IPR032675">
    <property type="entry name" value="LRR_dom_sf"/>
</dbReference>
<name>A0A067PIU0_9AGAM</name>
<accession>A0A067PIU0</accession>
<dbReference type="HOGENOM" id="CLU_694570_0_0_1"/>
<evidence type="ECO:0008006" key="3">
    <source>
        <dbReference type="Google" id="ProtNLM"/>
    </source>
</evidence>
<dbReference type="Gene3D" id="3.80.10.10">
    <property type="entry name" value="Ribonuclease Inhibitor"/>
    <property type="match status" value="1"/>
</dbReference>
<dbReference type="EMBL" id="KL197754">
    <property type="protein sequence ID" value="KDQ50912.1"/>
    <property type="molecule type" value="Genomic_DNA"/>
</dbReference>
<dbReference type="AlphaFoldDB" id="A0A067PIU0"/>
<gene>
    <name evidence="1" type="ORF">JAAARDRAFT_546806</name>
</gene>
<organism evidence="1 2">
    <name type="scientific">Jaapia argillacea MUCL 33604</name>
    <dbReference type="NCBI Taxonomy" id="933084"/>
    <lineage>
        <taxon>Eukaryota</taxon>
        <taxon>Fungi</taxon>
        <taxon>Dikarya</taxon>
        <taxon>Basidiomycota</taxon>
        <taxon>Agaricomycotina</taxon>
        <taxon>Agaricomycetes</taxon>
        <taxon>Agaricomycetidae</taxon>
        <taxon>Jaapiales</taxon>
        <taxon>Jaapiaceae</taxon>
        <taxon>Jaapia</taxon>
    </lineage>
</organism>
<sequence>MCENSESTGIAINNDIFDEIWRFRPAPLFPMLRGLYWTHHQSGHSSRRLIAGLLPFTTQSLRSLHLESNQFDHWSLFGTDGVFQMFLDDLPRRTPLLKTLILAGCVADLSFDFFVGLPHLGNLVISFLQDLSGAAVRRMLAAIARLLPLQSLVISGVEAFHLLPNFTLSGFPSLRSITLRSCDATSALRLTEMFANSPLLHYELWVNWRRWRDSLTCLELVTNAHPNLVKFWMTSTAHSASATRTEGHEVAMALLESLLILRRLEELTLSVPVPSTSTLKPDFVRKMALAWPKIRVMHLESETYSFTLHTLPLFVSLCPTLTSLHVYSIVDLEQQPTPLLSSPSFHQLRVTARVQDCEPDDLQAALQFLFPRLEAPSWWKFGYVDSHFGYTVKFGHD</sequence>
<protein>
    <recommendedName>
        <fullName evidence="3">F-box domain-containing protein</fullName>
    </recommendedName>
</protein>
<keyword evidence="2" id="KW-1185">Reference proteome</keyword>
<reference evidence="2" key="1">
    <citation type="journal article" date="2014" name="Proc. Natl. Acad. Sci. U.S.A.">
        <title>Extensive sampling of basidiomycete genomes demonstrates inadequacy of the white-rot/brown-rot paradigm for wood decay fungi.</title>
        <authorList>
            <person name="Riley R."/>
            <person name="Salamov A.A."/>
            <person name="Brown D.W."/>
            <person name="Nagy L.G."/>
            <person name="Floudas D."/>
            <person name="Held B.W."/>
            <person name="Levasseur A."/>
            <person name="Lombard V."/>
            <person name="Morin E."/>
            <person name="Otillar R."/>
            <person name="Lindquist E.A."/>
            <person name="Sun H."/>
            <person name="LaButti K.M."/>
            <person name="Schmutz J."/>
            <person name="Jabbour D."/>
            <person name="Luo H."/>
            <person name="Baker S.E."/>
            <person name="Pisabarro A.G."/>
            <person name="Walton J.D."/>
            <person name="Blanchette R.A."/>
            <person name="Henrissat B."/>
            <person name="Martin F."/>
            <person name="Cullen D."/>
            <person name="Hibbett D.S."/>
            <person name="Grigoriev I.V."/>
        </authorList>
    </citation>
    <scope>NUCLEOTIDE SEQUENCE [LARGE SCALE GENOMIC DNA]</scope>
    <source>
        <strain evidence="2">MUCL 33604</strain>
    </source>
</reference>
<dbReference type="SUPFAM" id="SSF52047">
    <property type="entry name" value="RNI-like"/>
    <property type="match status" value="1"/>
</dbReference>
<dbReference type="InParanoid" id="A0A067PIU0"/>
<proteinExistence type="predicted"/>
<evidence type="ECO:0000313" key="2">
    <source>
        <dbReference type="Proteomes" id="UP000027265"/>
    </source>
</evidence>
<evidence type="ECO:0000313" key="1">
    <source>
        <dbReference type="EMBL" id="KDQ50912.1"/>
    </source>
</evidence>
<dbReference type="Proteomes" id="UP000027265">
    <property type="component" value="Unassembled WGS sequence"/>
</dbReference>